<reference evidence="2 3" key="1">
    <citation type="submission" date="2018-06" db="EMBL/GenBank/DDBJ databases">
        <authorList>
            <consortium name="Pathogen Informatics"/>
            <person name="Doyle S."/>
        </authorList>
    </citation>
    <scope>NUCLEOTIDE SEQUENCE [LARGE SCALE GENOMIC DNA]</scope>
    <source>
        <strain evidence="2 3">NCTC7911</strain>
    </source>
</reference>
<name>A0A378QPE3_MORLA</name>
<feature type="domain" description="PIN" evidence="1">
    <location>
        <begin position="7"/>
        <end position="125"/>
    </location>
</feature>
<dbReference type="CDD" id="cd18683">
    <property type="entry name" value="PIN_VapC-like"/>
    <property type="match status" value="1"/>
</dbReference>
<dbReference type="Pfam" id="PF01850">
    <property type="entry name" value="PIN"/>
    <property type="match status" value="1"/>
</dbReference>
<dbReference type="AlphaFoldDB" id="A0A378QPE3"/>
<evidence type="ECO:0000313" key="3">
    <source>
        <dbReference type="Proteomes" id="UP000254107"/>
    </source>
</evidence>
<dbReference type="SUPFAM" id="SSF88723">
    <property type="entry name" value="PIN domain-like"/>
    <property type="match status" value="1"/>
</dbReference>
<dbReference type="Proteomes" id="UP000254107">
    <property type="component" value="Unassembled WGS sequence"/>
</dbReference>
<dbReference type="InterPro" id="IPR002716">
    <property type="entry name" value="PIN_dom"/>
</dbReference>
<accession>A0A378QPE3</accession>
<evidence type="ECO:0000259" key="1">
    <source>
        <dbReference type="Pfam" id="PF01850"/>
    </source>
</evidence>
<dbReference type="InterPro" id="IPR029060">
    <property type="entry name" value="PIN-like_dom_sf"/>
</dbReference>
<dbReference type="Gene3D" id="3.40.50.1010">
    <property type="entry name" value="5'-nuclease"/>
    <property type="match status" value="1"/>
</dbReference>
<proteinExistence type="predicted"/>
<sequence>MANKIGIDTNVLVRYITQDDVIQSKIASDFLESLTAHNQEFINNTVVVELIWVLIRSYKKTREQIIVILDELFAMHVFEFENRELLLDVLQIYQATKADFSDLLICKINQSSHCQKTMTFDKTAFNEAGMTALTDDFNSVLFN</sequence>
<dbReference type="GeneID" id="302271132"/>
<organism evidence="2 3">
    <name type="scientific">Moraxella lacunata</name>
    <dbReference type="NCBI Taxonomy" id="477"/>
    <lineage>
        <taxon>Bacteria</taxon>
        <taxon>Pseudomonadati</taxon>
        <taxon>Pseudomonadota</taxon>
        <taxon>Gammaproteobacteria</taxon>
        <taxon>Moraxellales</taxon>
        <taxon>Moraxellaceae</taxon>
        <taxon>Moraxella</taxon>
    </lineage>
</organism>
<dbReference type="RefSeq" id="WP_115248159.1">
    <property type="nucleotide sequence ID" value="NZ_UGQC01000001.1"/>
</dbReference>
<dbReference type="EMBL" id="UGQC01000001">
    <property type="protein sequence ID" value="STZ01213.1"/>
    <property type="molecule type" value="Genomic_DNA"/>
</dbReference>
<evidence type="ECO:0000313" key="2">
    <source>
        <dbReference type="EMBL" id="STZ01213.1"/>
    </source>
</evidence>
<gene>
    <name evidence="2" type="ORF">NCTC7911_02635</name>
</gene>
<keyword evidence="3" id="KW-1185">Reference proteome</keyword>
<protein>
    <submittedName>
        <fullName evidence="2">Predicted nucleic acid-binding protein, contains PIN domain</fullName>
    </submittedName>
</protein>